<keyword evidence="1" id="KW-1133">Transmembrane helix</keyword>
<evidence type="ECO:0000256" key="1">
    <source>
        <dbReference type="SAM" id="Phobius"/>
    </source>
</evidence>
<dbReference type="VEuPathDB" id="PlasmoDB:POWCR01_000207300"/>
<feature type="transmembrane region" description="Helical" evidence="1">
    <location>
        <begin position="228"/>
        <end position="255"/>
    </location>
</feature>
<protein>
    <submittedName>
        <fullName evidence="2">PIR protein</fullName>
    </submittedName>
</protein>
<dbReference type="AlphaFoldDB" id="A0A1D3JFU5"/>
<evidence type="ECO:0000313" key="2">
    <source>
        <dbReference type="EMBL" id="SBT84842.1"/>
    </source>
</evidence>
<name>A0A1D3JFU5_PLAOA</name>
<keyword evidence="1" id="KW-0472">Membrane</keyword>
<dbReference type="Pfam" id="PF05795">
    <property type="entry name" value="Plasmodium_Vir"/>
    <property type="match status" value="2"/>
</dbReference>
<proteinExistence type="predicted"/>
<dbReference type="InterPro" id="IPR008780">
    <property type="entry name" value="Plasmodium_Vir"/>
</dbReference>
<dbReference type="OrthoDB" id="10288601at2759"/>
<keyword evidence="1" id="KW-0812">Transmembrane</keyword>
<dbReference type="EMBL" id="FLRI01000578">
    <property type="protein sequence ID" value="SBT84842.1"/>
    <property type="molecule type" value="Genomic_DNA"/>
</dbReference>
<dbReference type="VEuPathDB" id="PlasmoDB:PocGH01_00232100"/>
<keyword evidence="3" id="KW-1185">Reference proteome</keyword>
<reference evidence="2 3" key="1">
    <citation type="submission" date="2016-06" db="EMBL/GenBank/DDBJ databases">
        <authorList>
            <consortium name="Pathogen Informatics"/>
        </authorList>
    </citation>
    <scope>NUCLEOTIDE SEQUENCE [LARGE SCALE GENOMIC DNA]</scope>
    <source>
        <strain evidence="2">PocGH01</strain>
    </source>
</reference>
<evidence type="ECO:0000313" key="3">
    <source>
        <dbReference type="Proteomes" id="UP000242942"/>
    </source>
</evidence>
<gene>
    <name evidence="2" type="primary">PocGH01_00232100</name>
    <name evidence="2" type="ORF">POCGH01_00232100</name>
</gene>
<accession>A0A1D3JFU5</accession>
<organism evidence="2 3">
    <name type="scientific">Plasmodium ovale</name>
    <name type="common">malaria parasite P. ovale</name>
    <dbReference type="NCBI Taxonomy" id="36330"/>
    <lineage>
        <taxon>Eukaryota</taxon>
        <taxon>Sar</taxon>
        <taxon>Alveolata</taxon>
        <taxon>Apicomplexa</taxon>
        <taxon>Aconoidasida</taxon>
        <taxon>Haemosporida</taxon>
        <taxon>Plasmodiidae</taxon>
        <taxon>Plasmodium</taxon>
        <taxon>Plasmodium (Plasmodium)</taxon>
    </lineage>
</organism>
<dbReference type="Proteomes" id="UP000242942">
    <property type="component" value="Unassembled WGS sequence"/>
</dbReference>
<sequence length="302" mass="35414">MSPDVEEEYYSIVNSFPEYKDDFDHTPKDNDRTYTGKCNHIRNSHFEGNLNIMAPCLSIARHLAHINGYGTLDEKNKRCKYFNYRVKTQYGRIQDFNGNNEDLCNKLTAGYDIYPSDFKIYKCKIENISEGAFKELRDLYNLHDKLYKIKKSYSGPNSSSSSCETADEFVQLYDGYIKECNTKRQTKFCNKLTELSNNYQAIMETKPTCKKMLQVLEPPKDNDQSVTALVPFVIILIMSILFFILYKFTPFGLWIRPQILRKKKIWNDIHEKVAQLFHNSRNKVSNWRNSELNVLYQSLGNN</sequence>